<proteinExistence type="predicted"/>
<evidence type="ECO:0000256" key="3">
    <source>
        <dbReference type="ARBA" id="ARBA00022553"/>
    </source>
</evidence>
<dbReference type="GO" id="GO:0005524">
    <property type="term" value="F:ATP binding"/>
    <property type="evidence" value="ECO:0007669"/>
    <property type="project" value="UniProtKB-KW"/>
</dbReference>
<dbReference type="Pfam" id="PF02518">
    <property type="entry name" value="HATPase_c"/>
    <property type="match status" value="1"/>
</dbReference>
<dbReference type="PANTHER" id="PTHR43065:SF10">
    <property type="entry name" value="PEROXIDE STRESS-ACTIVATED HISTIDINE KINASE MAK3"/>
    <property type="match status" value="1"/>
</dbReference>
<keyword evidence="8" id="KW-0902">Two-component regulatory system</keyword>
<evidence type="ECO:0000256" key="9">
    <source>
        <dbReference type="SAM" id="Coils"/>
    </source>
</evidence>
<keyword evidence="9" id="KW-0175">Coiled coil</keyword>
<dbReference type="Gene3D" id="3.30.450.20">
    <property type="entry name" value="PAS domain"/>
    <property type="match status" value="1"/>
</dbReference>
<keyword evidence="4" id="KW-0808">Transferase</keyword>
<dbReference type="InterPro" id="IPR000014">
    <property type="entry name" value="PAS"/>
</dbReference>
<dbReference type="Gene3D" id="1.10.287.130">
    <property type="match status" value="1"/>
</dbReference>
<evidence type="ECO:0000256" key="5">
    <source>
        <dbReference type="ARBA" id="ARBA00022741"/>
    </source>
</evidence>
<feature type="domain" description="PAS" evidence="11">
    <location>
        <begin position="561"/>
        <end position="640"/>
    </location>
</feature>
<feature type="coiled-coil region" evidence="9">
    <location>
        <begin position="530"/>
        <end position="557"/>
    </location>
</feature>
<dbReference type="GO" id="GO:0000155">
    <property type="term" value="F:phosphorelay sensor kinase activity"/>
    <property type="evidence" value="ECO:0007669"/>
    <property type="project" value="InterPro"/>
</dbReference>
<dbReference type="InterPro" id="IPR004358">
    <property type="entry name" value="Sig_transdc_His_kin-like_C"/>
</dbReference>
<dbReference type="InterPro" id="IPR036097">
    <property type="entry name" value="HisK_dim/P_sf"/>
</dbReference>
<dbReference type="CDD" id="cd00082">
    <property type="entry name" value="HisKA"/>
    <property type="match status" value="1"/>
</dbReference>
<dbReference type="SMART" id="SM00387">
    <property type="entry name" value="HATPase_c"/>
    <property type="match status" value="1"/>
</dbReference>
<dbReference type="RefSeq" id="WP_138152664.1">
    <property type="nucleotide sequence ID" value="NZ_VANU01000004.1"/>
</dbReference>
<dbReference type="Pfam" id="PF13426">
    <property type="entry name" value="PAS_9"/>
    <property type="match status" value="1"/>
</dbReference>
<evidence type="ECO:0000256" key="2">
    <source>
        <dbReference type="ARBA" id="ARBA00012438"/>
    </source>
</evidence>
<evidence type="ECO:0000256" key="8">
    <source>
        <dbReference type="ARBA" id="ARBA00023012"/>
    </source>
</evidence>
<dbReference type="AlphaFoldDB" id="A0A5R8XZ54"/>
<protein>
    <recommendedName>
        <fullName evidence="2">histidine kinase</fullName>
        <ecNumber evidence="2">2.7.13.3</ecNumber>
    </recommendedName>
</protein>
<dbReference type="SMART" id="SM00062">
    <property type="entry name" value="PBPb"/>
    <property type="match status" value="2"/>
</dbReference>
<dbReference type="PANTHER" id="PTHR43065">
    <property type="entry name" value="SENSOR HISTIDINE KINASE"/>
    <property type="match status" value="1"/>
</dbReference>
<dbReference type="Gene3D" id="3.40.190.10">
    <property type="entry name" value="Periplasmic binding protein-like II"/>
    <property type="match status" value="4"/>
</dbReference>
<evidence type="ECO:0000256" key="4">
    <source>
        <dbReference type="ARBA" id="ARBA00022679"/>
    </source>
</evidence>
<dbReference type="Gene3D" id="3.30.565.10">
    <property type="entry name" value="Histidine kinase-like ATPase, C-terminal domain"/>
    <property type="match status" value="1"/>
</dbReference>
<dbReference type="EC" id="2.7.13.3" evidence="2"/>
<comment type="caution">
    <text evidence="12">The sequence shown here is derived from an EMBL/GenBank/DDBJ whole genome shotgun (WGS) entry which is preliminary data.</text>
</comment>
<keyword evidence="13" id="KW-1185">Reference proteome</keyword>
<dbReference type="CDD" id="cd00130">
    <property type="entry name" value="PAS"/>
    <property type="match status" value="1"/>
</dbReference>
<organism evidence="12 13">
    <name type="scientific">Arcobacter arenosus</name>
    <dbReference type="NCBI Taxonomy" id="2576037"/>
    <lineage>
        <taxon>Bacteria</taxon>
        <taxon>Pseudomonadati</taxon>
        <taxon>Campylobacterota</taxon>
        <taxon>Epsilonproteobacteria</taxon>
        <taxon>Campylobacterales</taxon>
        <taxon>Arcobacteraceae</taxon>
        <taxon>Arcobacter</taxon>
    </lineage>
</organism>
<dbReference type="SUPFAM" id="SSF55874">
    <property type="entry name" value="ATPase domain of HSP90 chaperone/DNA topoisomerase II/histidine kinase"/>
    <property type="match status" value="1"/>
</dbReference>
<dbReference type="EMBL" id="VANU01000004">
    <property type="protein sequence ID" value="TLP37519.1"/>
    <property type="molecule type" value="Genomic_DNA"/>
</dbReference>
<dbReference type="InterPro" id="IPR003594">
    <property type="entry name" value="HATPase_dom"/>
</dbReference>
<dbReference type="InterPro" id="IPR035965">
    <property type="entry name" value="PAS-like_dom_sf"/>
</dbReference>
<evidence type="ECO:0000256" key="1">
    <source>
        <dbReference type="ARBA" id="ARBA00000085"/>
    </source>
</evidence>
<dbReference type="CDD" id="cd01007">
    <property type="entry name" value="PBP2_BvgS_HisK_like"/>
    <property type="match status" value="2"/>
</dbReference>
<keyword evidence="6" id="KW-0418">Kinase</keyword>
<dbReference type="InterPro" id="IPR003661">
    <property type="entry name" value="HisK_dim/P_dom"/>
</dbReference>
<name>A0A5R8XZ54_9BACT</name>
<feature type="domain" description="Histidine kinase" evidence="10">
    <location>
        <begin position="730"/>
        <end position="946"/>
    </location>
</feature>
<evidence type="ECO:0000313" key="13">
    <source>
        <dbReference type="Proteomes" id="UP000308901"/>
    </source>
</evidence>
<comment type="catalytic activity">
    <reaction evidence="1">
        <text>ATP + protein L-histidine = ADP + protein N-phospho-L-histidine.</text>
        <dbReference type="EC" id="2.7.13.3"/>
    </reaction>
</comment>
<keyword evidence="3" id="KW-0597">Phosphoprotein</keyword>
<evidence type="ECO:0000259" key="10">
    <source>
        <dbReference type="PROSITE" id="PS50109"/>
    </source>
</evidence>
<dbReference type="Proteomes" id="UP000308901">
    <property type="component" value="Unassembled WGS sequence"/>
</dbReference>
<dbReference type="SUPFAM" id="SSF55785">
    <property type="entry name" value="PYP-like sensor domain (PAS domain)"/>
    <property type="match status" value="1"/>
</dbReference>
<dbReference type="InterPro" id="IPR036890">
    <property type="entry name" value="HATPase_C_sf"/>
</dbReference>
<dbReference type="Pfam" id="PF00497">
    <property type="entry name" value="SBP_bac_3"/>
    <property type="match status" value="2"/>
</dbReference>
<feature type="coiled-coil region" evidence="9">
    <location>
        <begin position="683"/>
        <end position="718"/>
    </location>
</feature>
<dbReference type="InterPro" id="IPR005467">
    <property type="entry name" value="His_kinase_dom"/>
</dbReference>
<reference evidence="12 13" key="1">
    <citation type="submission" date="2019-05" db="EMBL/GenBank/DDBJ databases">
        <title>Arcobacter sp. nov., isolated from sea sediment.</title>
        <authorList>
            <person name="Kim W."/>
        </authorList>
    </citation>
    <scope>NUCLEOTIDE SEQUENCE [LARGE SCALE GENOMIC DNA]</scope>
    <source>
        <strain evidence="12 13">CAU 1517</strain>
    </source>
</reference>
<dbReference type="SUPFAM" id="SSF53850">
    <property type="entry name" value="Periplasmic binding protein-like II"/>
    <property type="match status" value="2"/>
</dbReference>
<accession>A0A5R8XZ54</accession>
<keyword evidence="5" id="KW-0547">Nucleotide-binding</keyword>
<evidence type="ECO:0000313" key="12">
    <source>
        <dbReference type="EMBL" id="TLP37519.1"/>
    </source>
</evidence>
<dbReference type="InterPro" id="IPR001638">
    <property type="entry name" value="Solute-binding_3/MltF_N"/>
</dbReference>
<evidence type="ECO:0000256" key="7">
    <source>
        <dbReference type="ARBA" id="ARBA00022840"/>
    </source>
</evidence>
<evidence type="ECO:0000256" key="6">
    <source>
        <dbReference type="ARBA" id="ARBA00022777"/>
    </source>
</evidence>
<dbReference type="NCBIfam" id="TIGR00229">
    <property type="entry name" value="sensory_box"/>
    <property type="match status" value="1"/>
</dbReference>
<gene>
    <name evidence="12" type="ORF">FDK22_09335</name>
</gene>
<dbReference type="SUPFAM" id="SSF47384">
    <property type="entry name" value="Homodimeric domain of signal transducing histidine kinase"/>
    <property type="match status" value="1"/>
</dbReference>
<dbReference type="PROSITE" id="PS50112">
    <property type="entry name" value="PAS"/>
    <property type="match status" value="1"/>
</dbReference>
<evidence type="ECO:0000259" key="11">
    <source>
        <dbReference type="PROSITE" id="PS50112"/>
    </source>
</evidence>
<keyword evidence="7" id="KW-0067">ATP-binding</keyword>
<dbReference type="PRINTS" id="PR00344">
    <property type="entry name" value="BCTRLSENSOR"/>
</dbReference>
<dbReference type="PROSITE" id="PS50109">
    <property type="entry name" value="HIS_KIN"/>
    <property type="match status" value="1"/>
</dbReference>
<sequence>MSRLLKFLFLLLLFKLTLFAELNFSQEEKEYIKNNKIKVAMLPDFPPFSILKNGEIEGFSYDILQLISEKSSLNFEYEVNKWPVNLKKFKEKKIDIIDAISYRDSRLSFTNYTKPYFEIPLMIFSRKDLTDYTDLNSLKNMKLGMTKNIFYKNLIEDLNLFKIVEYESFEKKLDALAFGEVDIIFGHLLSTQNAIKNKQYTNMKVLDELNLPNLKKTDLRFGITKENKILYGIMKKSFDSISKIEWSNLRKKWIDTYGLEKEKANIIEELEAKERLFLVEKKIKCITTNWHPFIFVNDKPHGISVDFWNIIKEKALIDSSCEVVDSYEKIEEKIKNKEADLTLAAVVTEDKVSYSRFSIPYMSYPLAIATKLDKRYITNTSILDGKKVGIVKDTGIYKILIEKYPQIKFTSYKNNFDALKGLSNNEVFAIIDILPELSHYIRKYGFNDIKISGTTEFNLDFRIMIREDYDLLVSIVNKAIKSISIAKIQELKNKWMSVKYENFVDYTKFWQIAIVILIILIIMIYRQIVLNTHNKKLQEANRNIELKSKELEEKTLELHSQKILFEKTFNDSSDGVFLATFDGKTKIVKCNPKSYQLLGFESEEEFINTNRENILPPFQPDGSNSLELIDKYLHKTIEEGSCTFEMLHKKKDGTLIWLDVVITAIEFQDKKLIHIVWRDIQKRKDIEDELNSLTIKLEEKVQSEIAKNEEKTKQLIQQSRLAQMGEMLSMIAHQWRQPLTAISATTNNILIRLMLDEKLPKQNLEKELSLISDYSIHLSTTIDDFRNFFKSDKEKILICLENIINNSVSIIKGSLESNNIKLEIELDSNEEVMVHATEINQVILNIIKNAEDVLVENLVLDSKIKIRTYSDEQNVYIEISDNGNGIDEEIIEKIFDPYFSTKSEKEGTGLGLYMSKIIINDHCGGSLTVKNGTEGAVFTIQLSKNI</sequence>
<dbReference type="OrthoDB" id="5365097at2"/>